<dbReference type="Proteomes" id="UP000596742">
    <property type="component" value="Unassembled WGS sequence"/>
</dbReference>
<comment type="caution">
    <text evidence="2">The sequence shown here is derived from an EMBL/GenBank/DDBJ whole genome shotgun (WGS) entry which is preliminary data.</text>
</comment>
<gene>
    <name evidence="2" type="ORF">MGAL_10B018997</name>
</gene>
<protein>
    <submittedName>
        <fullName evidence="2">Uncharacterized protein</fullName>
    </submittedName>
</protein>
<feature type="region of interest" description="Disordered" evidence="1">
    <location>
        <begin position="843"/>
        <end position="879"/>
    </location>
</feature>
<dbReference type="EMBL" id="UYJE01002369">
    <property type="protein sequence ID" value="VDI10177.1"/>
    <property type="molecule type" value="Genomic_DNA"/>
</dbReference>
<dbReference type="AlphaFoldDB" id="A0A8B6CVD9"/>
<feature type="region of interest" description="Disordered" evidence="1">
    <location>
        <begin position="1031"/>
        <end position="1070"/>
    </location>
</feature>
<keyword evidence="3" id="KW-1185">Reference proteome</keyword>
<accession>A0A8B6CVD9</accession>
<name>A0A8B6CVD9_MYTGA</name>
<feature type="compositionally biased region" description="Polar residues" evidence="1">
    <location>
        <begin position="866"/>
        <end position="877"/>
    </location>
</feature>
<evidence type="ECO:0000313" key="2">
    <source>
        <dbReference type="EMBL" id="VDI10177.1"/>
    </source>
</evidence>
<evidence type="ECO:0000256" key="1">
    <source>
        <dbReference type="SAM" id="MobiDB-lite"/>
    </source>
</evidence>
<proteinExistence type="predicted"/>
<feature type="compositionally biased region" description="Basic and acidic residues" evidence="1">
    <location>
        <begin position="843"/>
        <end position="857"/>
    </location>
</feature>
<reference evidence="2" key="1">
    <citation type="submission" date="2018-11" db="EMBL/GenBank/DDBJ databases">
        <authorList>
            <person name="Alioto T."/>
            <person name="Alioto T."/>
        </authorList>
    </citation>
    <scope>NUCLEOTIDE SEQUENCE</scope>
</reference>
<feature type="compositionally biased region" description="Basic and acidic residues" evidence="1">
    <location>
        <begin position="1031"/>
        <end position="1044"/>
    </location>
</feature>
<organism evidence="2 3">
    <name type="scientific">Mytilus galloprovincialis</name>
    <name type="common">Mediterranean mussel</name>
    <dbReference type="NCBI Taxonomy" id="29158"/>
    <lineage>
        <taxon>Eukaryota</taxon>
        <taxon>Metazoa</taxon>
        <taxon>Spiralia</taxon>
        <taxon>Lophotrochozoa</taxon>
        <taxon>Mollusca</taxon>
        <taxon>Bivalvia</taxon>
        <taxon>Autobranchia</taxon>
        <taxon>Pteriomorphia</taxon>
        <taxon>Mytilida</taxon>
        <taxon>Mytiloidea</taxon>
        <taxon>Mytilidae</taxon>
        <taxon>Mytilinae</taxon>
        <taxon>Mytilus</taxon>
    </lineage>
</organism>
<evidence type="ECO:0000313" key="3">
    <source>
        <dbReference type="Proteomes" id="UP000596742"/>
    </source>
</evidence>
<sequence>MQINQEKFRLLLPRIQKYVTQNTKWKNGNTNGQKQLFINTFSIYQWMKLSEKDKAKHTLTDCEQCMVFDASLLHKSSEVVKKDSLVGACQNVANIILEKSPPMSKAAEKNVENFVKVFTPIASQKLGVDIIKTVSKVMKLTPKKEQDIKHQIDNGVIDLGEKIAPSQISSNYIDNTGKLLEKKTTIYSRKFELTKLRQKILNEHAEGGLMRLYDDEHYDQLTANELKERYKRLGQLFTPNSNSNELKHLERIRMLKFWHDHSDVLNHTFVSFMLSIIYDKALYLTNEEYKAKFPERSNLDVQSVVERPHLYILGRSKSTNDEQLSFVAERVKDLMNLVQPTCIRGIQITDELRIFSGDGPARQFEAGQQQGGNFSCICGIQAEDHRNLHCAYNTTMKSLEERRQIFVKGLHWRNFPENSCPLSHLKKDDMADELEARGYNTNRKSKAELEQHLKNELKGIQRPPALMCHNPQNPADTINCSKYEVLACEPLHDITNIVQHIIMELPHHIQNSEVKKQLEKFSQSTIGEKNQIKGSDARLYAVKLAKFIQNLHQEKKIQNDVLNLSNALVEIINICYSGHDARNQRSVLRLHNQCFVFALACLKVIGSPQKMTARKFYGSHFHSLVIHAPETYRLLCLRSVVPEEEERTFGDIRSISKNTSNRQPEYVVDNAVMRFNAQQESHSVIESIQKQESVISQQAKFLDKKTNTTIKITDIIKNPYQFQCHLQRIPDFLLCGKGVWWSLSASSVIFHDTVDQDLNSNNPPLHNLRSTTLVEEQSYLLECWDEVLKRVEKSTIKIPVHKIKCYRNDQLVKTLYTDIFEDESSDEENTEIIHPIASAVIHNEEETINRTRSHETDESSEESESNDGMNTDTSSELENLEMLPIATPIIDDDCKDSEPIQPEDADLELPQICQSVNPTPTIDDKCGVPVVAKVNLYPNPENDETKKLYKSYMKESMELSAGNAQISHDNVKDCTKLPSDLQSNCQRPTQVLSNARQVSNYAAKKYTKLPITKPSECKGQARGAVKRKLNFGKERDDEEKENHQWKMVTSNTASSEIEKKSTRQKESSNKMEKLELLFGETEEMRQLKADSDRIQRCPGVSSFQTALDCSHAKIQTKVVQKQSKLQGLLSKSPENKRLLFEKTLAELLLTSWNCYYEGSGKRI</sequence>
<feature type="compositionally biased region" description="Basic and acidic residues" evidence="1">
    <location>
        <begin position="1056"/>
        <end position="1070"/>
    </location>
</feature>
<dbReference type="OrthoDB" id="5986221at2759"/>